<feature type="compositionally biased region" description="Polar residues" evidence="30">
    <location>
        <begin position="243"/>
        <end position="257"/>
    </location>
</feature>
<dbReference type="InterPro" id="IPR000605">
    <property type="entry name" value="Helicase_SF3_ssDNA/RNA_vir"/>
</dbReference>
<evidence type="ECO:0000256" key="26">
    <source>
        <dbReference type="ARBA" id="ARBA00023200"/>
    </source>
</evidence>
<dbReference type="InterPro" id="IPR009003">
    <property type="entry name" value="Peptidase_S1_PA"/>
</dbReference>
<dbReference type="GO" id="GO:0005524">
    <property type="term" value="F:ATP binding"/>
    <property type="evidence" value="ECO:0007669"/>
    <property type="project" value="UniProtKB-KW"/>
</dbReference>
<dbReference type="SUPFAM" id="SSF50494">
    <property type="entry name" value="Trypsin-like serine proteases"/>
    <property type="match status" value="1"/>
</dbReference>
<keyword evidence="21" id="KW-1043">Host membrane</keyword>
<proteinExistence type="predicted"/>
<evidence type="ECO:0000256" key="1">
    <source>
        <dbReference type="ARBA" id="ARBA00004295"/>
    </source>
</evidence>
<dbReference type="Gene3D" id="2.60.120.20">
    <property type="match status" value="3"/>
</dbReference>
<evidence type="ECO:0000256" key="22">
    <source>
        <dbReference type="ARBA" id="ARBA00022953"/>
    </source>
</evidence>
<keyword evidence="23" id="KW-1182">Viral ion channel</keyword>
<evidence type="ECO:0000256" key="3">
    <source>
        <dbReference type="ARBA" id="ARBA00020107"/>
    </source>
</evidence>
<evidence type="ECO:0000256" key="17">
    <source>
        <dbReference type="ARBA" id="ARBA00022806"/>
    </source>
</evidence>
<evidence type="ECO:0000256" key="9">
    <source>
        <dbReference type="ARBA" id="ARBA00022561"/>
    </source>
</evidence>
<dbReference type="InterPro" id="IPR043504">
    <property type="entry name" value="Peptidase_S1_PA_chymotrypsin"/>
</dbReference>
<keyword evidence="15" id="KW-0378">Hydrolase</keyword>
<dbReference type="GO" id="GO:0034220">
    <property type="term" value="P:monoatomic ion transmembrane transport"/>
    <property type="evidence" value="ECO:0007669"/>
    <property type="project" value="UniProtKB-KW"/>
</dbReference>
<evidence type="ECO:0000256" key="30">
    <source>
        <dbReference type="SAM" id="MobiDB-lite"/>
    </source>
</evidence>
<dbReference type="GO" id="GO:0003724">
    <property type="term" value="F:RNA helicase activity"/>
    <property type="evidence" value="ECO:0007669"/>
    <property type="project" value="InterPro"/>
</dbReference>
<evidence type="ECO:0000259" key="31">
    <source>
        <dbReference type="PROSITE" id="PS50507"/>
    </source>
</evidence>
<feature type="coiled-coil region" evidence="29">
    <location>
        <begin position="1825"/>
        <end position="1852"/>
    </location>
</feature>
<dbReference type="PROSITE" id="PS51874">
    <property type="entry name" value="PCV_3C_PRO"/>
    <property type="match status" value="1"/>
</dbReference>
<evidence type="ECO:0000256" key="7">
    <source>
        <dbReference type="ARBA" id="ARBA00022520"/>
    </source>
</evidence>
<dbReference type="Gene3D" id="1.20.960.20">
    <property type="match status" value="1"/>
</dbReference>
<evidence type="ECO:0000313" key="34">
    <source>
        <dbReference type="EMBL" id="QED21536.1"/>
    </source>
</evidence>
<feature type="region of interest" description="Disordered" evidence="30">
    <location>
        <begin position="2783"/>
        <end position="2812"/>
    </location>
</feature>
<evidence type="ECO:0000259" key="33">
    <source>
        <dbReference type="PROSITE" id="PS51874"/>
    </source>
</evidence>
<evidence type="ECO:0000256" key="6">
    <source>
        <dbReference type="ARBA" id="ARBA00022488"/>
    </source>
</evidence>
<dbReference type="GO" id="GO:0005198">
    <property type="term" value="F:structural molecule activity"/>
    <property type="evidence" value="ECO:0007669"/>
    <property type="project" value="InterPro"/>
</dbReference>
<evidence type="ECO:0000256" key="19">
    <source>
        <dbReference type="ARBA" id="ARBA00022840"/>
    </source>
</evidence>
<evidence type="ECO:0000259" key="32">
    <source>
        <dbReference type="PROSITE" id="PS51218"/>
    </source>
</evidence>
<keyword evidence="20" id="KW-0946">Virion</keyword>
<evidence type="ECO:0000256" key="5">
    <source>
        <dbReference type="ARBA" id="ARBA00022484"/>
    </source>
</evidence>
<keyword evidence="26" id="KW-1035">Host cytoplasm</keyword>
<keyword evidence="13" id="KW-0548">Nucleotidyltransferase</keyword>
<dbReference type="CDD" id="cd00205">
    <property type="entry name" value="rhv_like"/>
    <property type="match status" value="2"/>
</dbReference>
<dbReference type="InterPro" id="IPR033703">
    <property type="entry name" value="Rhv-like"/>
</dbReference>
<keyword evidence="17" id="KW-0347">Helicase</keyword>
<dbReference type="Pfam" id="PF00680">
    <property type="entry name" value="RdRP_1"/>
    <property type="match status" value="1"/>
</dbReference>
<dbReference type="GO" id="GO:0015267">
    <property type="term" value="F:channel activity"/>
    <property type="evidence" value="ECO:0007669"/>
    <property type="project" value="UniProtKB-KW"/>
</dbReference>
<evidence type="ECO:0000256" key="4">
    <source>
        <dbReference type="ARBA" id="ARBA00022448"/>
    </source>
</evidence>
<keyword evidence="29" id="KW-0175">Coiled coil</keyword>
<sequence length="3273" mass="374123">MNSLPQNKQNKLSSAACSTNNDGSKPMKTLALVFPNPETHELERLGTQATAFNEFVTGLNFIRPCGFKTTRHKQLLIPEIAFDQYLAMPKEYRRLVYCKVLQEKYWFLINYDFVHKNKIVRDSVQLYNFYADLEIEEAHEAIDMIVENGTVSYTKNHNTSIKQVKKRSVNMTHSELRNPFDVMCDPEPQIPRDPIKASYLRRLLNVFRMMRLPKYFRPDPEETRELINMPHGDLWNEDYPEPNTDNDISNDISWSASKEQEDDEPSQADDISSHGDNDEWYIIDDDLNDDTVPPDDEPALPEMDMDDKDGTTKDLIQTENVVIAQNSEESADIAAPVFNATWHSLSSTEITPSYKHLTDRFTLFKTVTWKVDEDLHDESVQPIDFINTPKKRADMPMFVPFHIHQYWSGDIEFEFTLNSNKFQSGQIVCSFLYERLEGDDSRKNISNYLQQPHVILSAGSSNSARLLIPYRYHLAYLRTRKIPGQNSPLGLGTLQINDLVKLKTSEGGPRHCEFSIFVRFINSKFTGLIDGSVGIPEMDGLAPALIRGVSAMLNAPNCDQPPNLTPASYFVPNASHTMSIGTGSSIPINRLSLASSIGFKHWDDTSAERIQHVDIVSKFGYIKTITWDADDATHNTSGSLLWKTNVHPQIDKIDLQKELNDKGLTKYQVPPCSVIASMYELWRGSMEYKFDFVCTAFHTARILVAYIPGMNTDYPDITIEQARNSSHVIFDLGEVTTFTFTVPFIADRPWWKRKYGGPQGRSSIPSPSALYMFVLNPLIPMEAISKKIDIVTYVRCGEDMEFAVPVQPAIGLSYNIDNPKNSAPQVNPSHNKLIYAGNWRYLFENTKYIMRYSEVSDDTAVFDSNPKAGVKTAYIFKNPDPITIKVKEAQQGGFEHPVINYFVFWTFTDYNYAIPCISKSQATLIAIGLAKNNDINAVKDYLLDWVENTAYTGINSYTGELVYAPEVALDEFVFPEMERTEAPNIMQPTKNLPSTSSGLRTFGEDFKDLKDLCRRYQLYHRDKLTLKPGDDAAIIMPVTPQGLFLQVETAHATSNFREGPIPIIASGFRHFRGGIRFKIVLHSYRGNVWVQYRPDRNSKILEARKVGADTILKSELFKEHGSPIFIQDANINPVIEVEVPYYQPGIFGLLGNFKSKTVTEDASNFITLGDLAIGFISHATNNPISMEVFYSIADDFTFNTYVGFPPMIYVDETNAVPKPVTNDPNKEKKAIIKANVQAIKTNAINIEKTVADPEMDFVSSAMTGAVGSIFGRKLVEMKDVTVDGIKKAMAEKIVEEAKVQVDPIIKSMEEHLKSAGEDLKVAMERTVWKQSLISAVGQLMQVVLNPTPAALATAVCTMLTSLVSVSIDVGLALYNKMTTFVTEIWDKYFSQSSDLQEDARNAAPEGPVEKDPEAEANKKLNTSMFSFIFGLVTTTVGTKVREPDNYQSFTKGLRDDLGLANNAATFFRNAMEAVVWCYEWCIGANNEEAKMRQFMTKNHPSIEEWIEECHILLDSRMRKKLTRYAREANRVFDACHYGSLILQANVQNACPGGKIVLELYNKMCKLRDDIVQLGVHPDIRFEPFSIYMVGAPGIGKSHQTQKVVRNLLERVKYKTNECIIYWLVLGAKYWNGIGFPPCIARDEAYAMGGQYTDEEIAVHLAICSNSILNPPMPKVEDKDKRVNPIIYFLNSNVAFPVFTNARCPLAIYRRRKMLVFVQYAKHIRDKYPNLVEASKLPPNELVNNKHLEYYIAQDVTNPKTKWDGPYTYAQFIKIAGDKFAEHYEREQRNFKQRMIDAYALDPDFDPEDLDTSFIADLESSGESLKQRFERDKERIKEMLDQKELEREAQRNGKMRTYWNKVCEYIDKYKTYISPEMELHDESDIYELHTERYKQLVLQGHDLRKVYLLGKDIFERVWMEKKLFDHKMNKLMNTVKNVFDTKGEANLGLTDEVCCDASPAIKIHPNKTMTIEEEYTASFYGEDLGSGTISECTTEDEADEEVEKSDKFDTANEEDTIESKEAEMKRQYNRTYQLLKDLKEEVDREKDTELFAEVFDEETQKKIDELEPSVPLTIDKHKQEKEEQESQGKQKTFYNEEKRKTMHDLIDRLKLPKEVIQKLISGNNLNTMTEEDIDAFTMSLPYKEMINTKKGAKYYGWIGTHHKSIFGVEHPGSTSFAHNDETNLNKKWSNKMLTLWQHLTGTNALRSYVYWLFREAMYKDLIDTSADKIVDMKNELAKEFEYITEQFRRARYTVNKNNITYEDSIGDPYVLTNDKSLSMYYTYIALNKMSKKELQYGVCEHAKIWAENMHDTSRLSYNFNTKNLTYKDSLGLKFSQSCICECNNNTSRLFKSKLFLRAMDIIWRADHDSCGNSPFVEREDDVMKKESLTFLQKTKDWIKNWWEDYASPFISTILRFIHDYGLTIIGTIIAVWGAYKLFKPVLERPAKAAANFVGGMTVDKLFAQRAFGESANYFKEGKSPRAGRKPDAPAQKESAENDYYVERKLLNNVCFLEFDYINSDNKRRCITGRCLGIRNREIVVIKHYLEEMKSLAKKYPEHGLTIVLCRNELDSRIKLTMEDLDKVSWMKIGNEENTSNFGILTLPIRVPQFRNIVNSIATIGQHLNVRSVGDFLSHKGKTRRRIVIQEKRVLVVSKTENTTGAILDMAYQYGHHGQGLCGSLLVCENVCNGNIGIIGMHVAGRSGIGYSEPLCREWFTGYQNPHDDEDVEIMEPDLESMENADFKLEGNSMFYGCVVDKFAHHESGKSQIIPSILHGQIYEVKTEPAPLKPNDDRQPPGSHPLRDGCSKHGAGLPEPFDEGILEIVRTESRERLLNKCKNPLMKMRPLTMQEATCGSQDIPHCEALNWSSSEGFPLSTMRPKDAKNKTWLFKLEESKDGWKLKGMDKRLKNMLGLREKMRLENKVNKVVYIDCLKDARMTPDKCRKPGKTRIFSIAPVQTTIDIRRYMGLFLSGYKTNNYQLQHGIGTNCDSLDWTNLVSYLSEVGTNIVTGDYSDFGPTLATQLVIEVVEDIIFWHKENGASEEHLQHLKRLLHDEIVTPLHLSGNVINRPLNGIGSGSPITAELNSEVNKRYIKYSWIGLARKMKRGDLCSMEKFNEFVRFVTYGDDFILSVHDSVKDFFNCKTISEFLAEYGIKLTSADKKDEITPYGTLADASFLKRRFIPHPTRPGIFLAPIEEMSVTECLNWCNKNDDNREATQEVIRASLDLAFGHGPQFYEEHLRKINKAVALHGLDVTLKTWRTRDYEIFGDFMNST</sequence>
<evidence type="ECO:0000256" key="27">
    <source>
        <dbReference type="ARBA" id="ARBA00023296"/>
    </source>
</evidence>
<dbReference type="InterPro" id="IPR014872">
    <property type="entry name" value="Dicistrovirus_capsid-polyPr_C"/>
</dbReference>
<dbReference type="Gene3D" id="2.40.10.10">
    <property type="entry name" value="Trypsin-like serine proteases"/>
    <property type="match status" value="1"/>
</dbReference>
<feature type="coiled-coil region" evidence="29">
    <location>
        <begin position="2020"/>
        <end position="2047"/>
    </location>
</feature>
<keyword evidence="10" id="KW-0945">Host-virus interaction</keyword>
<feature type="region of interest" description="Disordered" evidence="30">
    <location>
        <begin position="231"/>
        <end position="308"/>
    </location>
</feature>
<keyword evidence="11" id="KW-0645">Protease</keyword>
<dbReference type="PROSITE" id="PS51218">
    <property type="entry name" value="SF3_HELICASE_2"/>
    <property type="match status" value="1"/>
</dbReference>
<evidence type="ECO:0000256" key="23">
    <source>
        <dbReference type="ARBA" id="ARBA00023039"/>
    </source>
</evidence>
<reference evidence="34" key="1">
    <citation type="journal article" date="2019" name="Virology">
        <title>Identification of diverse arthropod associated viruses in native Australian fleas.</title>
        <authorList>
            <person name="Harvey E."/>
            <person name="Rose K."/>
            <person name="Eden J.S."/>
            <person name="Lawrence A."/>
            <person name="Doggett S.L."/>
            <person name="Holmes E.C."/>
        </authorList>
    </citation>
    <scope>NUCLEOTIDE SEQUENCE</scope>
    <source>
        <strain evidence="34">AFV20</strain>
    </source>
</reference>
<evidence type="ECO:0000256" key="15">
    <source>
        <dbReference type="ARBA" id="ARBA00022801"/>
    </source>
</evidence>
<evidence type="ECO:0000256" key="16">
    <source>
        <dbReference type="ARBA" id="ARBA00022804"/>
    </source>
</evidence>
<keyword evidence="24" id="KW-0406">Ion transport</keyword>
<evidence type="ECO:0000256" key="2">
    <source>
        <dbReference type="ARBA" id="ARBA00004328"/>
    </source>
</evidence>
<feature type="region of interest" description="Disordered" evidence="30">
    <location>
        <begin position="1"/>
        <end position="23"/>
    </location>
</feature>
<evidence type="ECO:0000256" key="18">
    <source>
        <dbReference type="ARBA" id="ARBA00022807"/>
    </source>
</evidence>
<feature type="domain" description="SF3 helicase" evidence="32">
    <location>
        <begin position="1564"/>
        <end position="1732"/>
    </location>
</feature>
<protein>
    <recommendedName>
        <fullName evidence="3">Genome polyprotein</fullName>
    </recommendedName>
</protein>
<dbReference type="SUPFAM" id="SSF88633">
    <property type="entry name" value="Positive stranded ssRNA viruses"/>
    <property type="match status" value="3"/>
</dbReference>
<evidence type="ECO:0000256" key="8">
    <source>
        <dbReference type="ARBA" id="ARBA00022553"/>
    </source>
</evidence>
<evidence type="ECO:0000256" key="14">
    <source>
        <dbReference type="ARBA" id="ARBA00022741"/>
    </source>
</evidence>
<dbReference type="CDD" id="cd23169">
    <property type="entry name" value="ps-ssRNAv-Picornavirales"/>
    <property type="match status" value="1"/>
</dbReference>
<dbReference type="GO" id="GO:0003968">
    <property type="term" value="F:RNA-directed RNA polymerase activity"/>
    <property type="evidence" value="ECO:0007669"/>
    <property type="project" value="UniProtKB-KW"/>
</dbReference>
<dbReference type="GO" id="GO:0044162">
    <property type="term" value="C:host cell cytoplasmic vesicle membrane"/>
    <property type="evidence" value="ECO:0007669"/>
    <property type="project" value="UniProtKB-SubCell"/>
</dbReference>
<keyword evidence="14" id="KW-0547">Nucleotide-binding</keyword>
<dbReference type="GO" id="GO:0039694">
    <property type="term" value="P:viral RNA genome replication"/>
    <property type="evidence" value="ECO:0007669"/>
    <property type="project" value="InterPro"/>
</dbReference>
<keyword evidence="8" id="KW-0597">Phosphoprotein</keyword>
<dbReference type="InterPro" id="IPR043502">
    <property type="entry name" value="DNA/RNA_pol_sf"/>
</dbReference>
<keyword evidence="19" id="KW-0067">ATP-binding</keyword>
<keyword evidence="22" id="KW-0693">Viral RNA replication</keyword>
<dbReference type="GO" id="GO:0006508">
    <property type="term" value="P:proteolysis"/>
    <property type="evidence" value="ECO:0007669"/>
    <property type="project" value="UniProtKB-KW"/>
</dbReference>
<dbReference type="InterPro" id="IPR014759">
    <property type="entry name" value="Helicase_SF3_ssRNA_vir"/>
</dbReference>
<keyword evidence="9" id="KW-0167">Capsid protein</keyword>
<keyword evidence="6" id="KW-1036">Host cytoplasmic vesicle</keyword>
<name>A0A5B8XD37_9PICO</name>
<evidence type="ECO:0000256" key="21">
    <source>
        <dbReference type="ARBA" id="ARBA00022870"/>
    </source>
</evidence>
<keyword evidence="27" id="KW-1160">Virus entry into host cell</keyword>
<dbReference type="Gene3D" id="3.30.70.270">
    <property type="match status" value="1"/>
</dbReference>
<evidence type="ECO:0000256" key="24">
    <source>
        <dbReference type="ARBA" id="ARBA00023065"/>
    </source>
</evidence>
<feature type="domain" description="RdRp catalytic" evidence="31">
    <location>
        <begin position="3004"/>
        <end position="3139"/>
    </location>
</feature>
<dbReference type="InterPro" id="IPR043128">
    <property type="entry name" value="Rev_trsase/Diguanyl_cyclase"/>
</dbReference>
<accession>A0A5B8XD37</accession>
<evidence type="ECO:0000256" key="12">
    <source>
        <dbReference type="ARBA" id="ARBA00022679"/>
    </source>
</evidence>
<dbReference type="GO" id="GO:0019062">
    <property type="term" value="P:virion attachment to host cell"/>
    <property type="evidence" value="ECO:0007669"/>
    <property type="project" value="UniProtKB-KW"/>
</dbReference>
<dbReference type="SUPFAM" id="SSF56672">
    <property type="entry name" value="DNA/RNA polymerases"/>
    <property type="match status" value="1"/>
</dbReference>
<dbReference type="InterPro" id="IPR029053">
    <property type="entry name" value="Viral_coat"/>
</dbReference>
<dbReference type="GO" id="GO:0004197">
    <property type="term" value="F:cysteine-type endopeptidase activity"/>
    <property type="evidence" value="ECO:0007669"/>
    <property type="project" value="InterPro"/>
</dbReference>
<dbReference type="InterPro" id="IPR007094">
    <property type="entry name" value="RNA-dir_pol_PSvirus"/>
</dbReference>
<feature type="compositionally biased region" description="Acidic residues" evidence="30">
    <location>
        <begin position="278"/>
        <end position="307"/>
    </location>
</feature>
<evidence type="ECO:0000256" key="29">
    <source>
        <dbReference type="SAM" id="Coils"/>
    </source>
</evidence>
<dbReference type="GO" id="GO:0019028">
    <property type="term" value="C:viral capsid"/>
    <property type="evidence" value="ECO:0007669"/>
    <property type="project" value="UniProtKB-KW"/>
</dbReference>
<dbReference type="InterPro" id="IPR044067">
    <property type="entry name" value="PCV_3C_PRO"/>
</dbReference>
<dbReference type="GO" id="GO:0003723">
    <property type="term" value="F:RNA binding"/>
    <property type="evidence" value="ECO:0007669"/>
    <property type="project" value="InterPro"/>
</dbReference>
<dbReference type="GO" id="GO:0046718">
    <property type="term" value="P:symbiont entry into host cell"/>
    <property type="evidence" value="ECO:0007669"/>
    <property type="project" value="UniProtKB-KW"/>
</dbReference>
<dbReference type="Pfam" id="PF00073">
    <property type="entry name" value="Rhv"/>
    <property type="match status" value="2"/>
</dbReference>
<feature type="compositionally biased region" description="Basic and acidic residues" evidence="30">
    <location>
        <begin position="2788"/>
        <end position="2805"/>
    </location>
</feature>
<feature type="domain" description="Peptidase C3" evidence="33">
    <location>
        <begin position="2493"/>
        <end position="2714"/>
    </location>
</feature>
<evidence type="ECO:0000256" key="28">
    <source>
        <dbReference type="ARBA" id="ARBA00023303"/>
    </source>
</evidence>
<keyword evidence="4" id="KW-0813">Transport</keyword>
<dbReference type="Pfam" id="PF00910">
    <property type="entry name" value="RNA_helicase"/>
    <property type="match status" value="1"/>
</dbReference>
<dbReference type="Pfam" id="PF08762">
    <property type="entry name" value="CRPV_capsid"/>
    <property type="match status" value="1"/>
</dbReference>
<keyword evidence="25" id="KW-0472">Membrane</keyword>
<organism evidence="34">
    <name type="scientific">Moran virus</name>
    <dbReference type="NCBI Taxonomy" id="2600337"/>
    <lineage>
        <taxon>Viruses</taxon>
        <taxon>Riboviria</taxon>
        <taxon>Orthornavirae</taxon>
        <taxon>Pisuviricota</taxon>
        <taxon>Pisoniviricetes</taxon>
        <taxon>Picornavirales</taxon>
        <taxon>Picornaviridae</taxon>
    </lineage>
</organism>
<dbReference type="GO" id="GO:0006351">
    <property type="term" value="P:DNA-templated transcription"/>
    <property type="evidence" value="ECO:0007669"/>
    <property type="project" value="InterPro"/>
</dbReference>
<keyword evidence="5" id="KW-0696">RNA-directed RNA polymerase</keyword>
<dbReference type="InterPro" id="IPR001676">
    <property type="entry name" value="Picornavirus_capsid"/>
</dbReference>
<keyword evidence="18" id="KW-0788">Thiol protease</keyword>
<evidence type="ECO:0000256" key="10">
    <source>
        <dbReference type="ARBA" id="ARBA00022581"/>
    </source>
</evidence>
<feature type="compositionally biased region" description="Acidic residues" evidence="30">
    <location>
        <begin position="1993"/>
        <end position="2002"/>
    </location>
</feature>
<keyword evidence="16" id="KW-1161">Viral attachment to host cell</keyword>
<evidence type="ECO:0000256" key="20">
    <source>
        <dbReference type="ARBA" id="ARBA00022844"/>
    </source>
</evidence>
<keyword evidence="7" id="KW-0191">Covalent protein-RNA linkage</keyword>
<comment type="subcellular location">
    <subcellularLocation>
        <location evidence="1">Host cytoplasmic vesicle membrane</location>
        <topology evidence="1">Peripheral membrane protein</topology>
        <orientation evidence="1">Cytoplasmic side</orientation>
    </subcellularLocation>
    <subcellularLocation>
        <location evidence="2">Virion</location>
    </subcellularLocation>
</comment>
<dbReference type="PROSITE" id="PS50507">
    <property type="entry name" value="RDRP_SSRNA_POS"/>
    <property type="match status" value="1"/>
</dbReference>
<dbReference type="InterPro" id="IPR001205">
    <property type="entry name" value="RNA-dir_pol_C"/>
</dbReference>
<evidence type="ECO:0000256" key="11">
    <source>
        <dbReference type="ARBA" id="ARBA00022670"/>
    </source>
</evidence>
<evidence type="ECO:0000256" key="13">
    <source>
        <dbReference type="ARBA" id="ARBA00022695"/>
    </source>
</evidence>
<dbReference type="EMBL" id="MN167503">
    <property type="protein sequence ID" value="QED21536.1"/>
    <property type="molecule type" value="Genomic_RNA"/>
</dbReference>
<keyword evidence="12" id="KW-0808">Transferase</keyword>
<keyword evidence="28" id="KW-0407">Ion channel</keyword>
<feature type="region of interest" description="Disordered" evidence="30">
    <location>
        <begin position="1993"/>
        <end position="2017"/>
    </location>
</feature>
<evidence type="ECO:0000256" key="25">
    <source>
        <dbReference type="ARBA" id="ARBA00023136"/>
    </source>
</evidence>